<evidence type="ECO:0000313" key="2">
    <source>
        <dbReference type="EMBL" id="CAE2215924.1"/>
    </source>
</evidence>
<sequence length="209" mass="24429">MRDVPAVWTKGTLVRDKIPACKRTTLKIKYVKPSPKKLRMFKKGILRRKLLQMQQDKEEADSRAKEVESVDNETNMHDEKITELGKKLESLQKEKHNLFIQLKQILQSEKKRQQSLALKKTQEQPRNPATETKYEADKTLSRRITSPAPSRMYNLSSSNGISSQYSQISMSRPTQPSMFSYNPPNSPQRINSRERRTFEPRGRNWSGWH</sequence>
<feature type="region of interest" description="Disordered" evidence="1">
    <location>
        <begin position="54"/>
        <end position="74"/>
    </location>
</feature>
<proteinExistence type="predicted"/>
<feature type="compositionally biased region" description="Basic and acidic residues" evidence="1">
    <location>
        <begin position="55"/>
        <end position="74"/>
    </location>
</feature>
<gene>
    <name evidence="2" type="ORF">VSP0166_LOCUS7170</name>
</gene>
<feature type="compositionally biased region" description="Polar residues" evidence="1">
    <location>
        <begin position="170"/>
        <end position="190"/>
    </location>
</feature>
<evidence type="ECO:0000256" key="1">
    <source>
        <dbReference type="SAM" id="MobiDB-lite"/>
    </source>
</evidence>
<reference evidence="2" key="1">
    <citation type="submission" date="2021-01" db="EMBL/GenBank/DDBJ databases">
        <authorList>
            <person name="Corre E."/>
            <person name="Pelletier E."/>
            <person name="Niang G."/>
            <person name="Scheremetjew M."/>
            <person name="Finn R."/>
            <person name="Kale V."/>
            <person name="Holt S."/>
            <person name="Cochrane G."/>
            <person name="Meng A."/>
            <person name="Brown T."/>
            <person name="Cohen L."/>
        </authorList>
    </citation>
    <scope>NUCLEOTIDE SEQUENCE</scope>
    <source>
        <strain evidence="2">DIVA3 518/3/11/1/6</strain>
    </source>
</reference>
<name>A0A7S4I1M5_9EUKA</name>
<feature type="compositionally biased region" description="Low complexity" evidence="1">
    <location>
        <begin position="153"/>
        <end position="169"/>
    </location>
</feature>
<dbReference type="EMBL" id="HBKP01010188">
    <property type="protein sequence ID" value="CAE2215924.1"/>
    <property type="molecule type" value="Transcribed_RNA"/>
</dbReference>
<accession>A0A7S4I1M5</accession>
<feature type="region of interest" description="Disordered" evidence="1">
    <location>
        <begin position="116"/>
        <end position="209"/>
    </location>
</feature>
<dbReference type="AlphaFoldDB" id="A0A7S4I1M5"/>
<organism evidence="2">
    <name type="scientific">Vannella robusta</name>
    <dbReference type="NCBI Taxonomy" id="1487602"/>
    <lineage>
        <taxon>Eukaryota</taxon>
        <taxon>Amoebozoa</taxon>
        <taxon>Discosea</taxon>
        <taxon>Flabellinia</taxon>
        <taxon>Vannellidae</taxon>
        <taxon>Vannella</taxon>
    </lineage>
</organism>
<feature type="compositionally biased region" description="Basic and acidic residues" evidence="1">
    <location>
        <begin position="191"/>
        <end position="202"/>
    </location>
</feature>
<protein>
    <submittedName>
        <fullName evidence="2">Uncharacterized protein</fullName>
    </submittedName>
</protein>